<proteinExistence type="predicted"/>
<keyword evidence="1" id="KW-0812">Transmembrane</keyword>
<feature type="non-terminal residue" evidence="2">
    <location>
        <position position="1"/>
    </location>
</feature>
<dbReference type="Pfam" id="PF11374">
    <property type="entry name" value="DUF3176"/>
    <property type="match status" value="1"/>
</dbReference>
<dbReference type="PANTHER" id="PTHR35394:SF5">
    <property type="entry name" value="DUF3176 DOMAIN-CONTAINING PROTEIN"/>
    <property type="match status" value="1"/>
</dbReference>
<sequence>SRVLVDSWIWEALCWVLSAACVTAITIVLHTYDGQPIPQWSSGITLNAMVSIFTSIAKAALLFPVAESISQLKWIWFTNEFKKPQDFETFDNASKGVWG</sequence>
<dbReference type="EMBL" id="MU150362">
    <property type="protein sequence ID" value="KAF9457693.1"/>
    <property type="molecule type" value="Genomic_DNA"/>
</dbReference>
<keyword evidence="3" id="KW-1185">Reference proteome</keyword>
<dbReference type="InterPro" id="IPR021514">
    <property type="entry name" value="DUF3176"/>
</dbReference>
<reference evidence="2" key="1">
    <citation type="submission" date="2020-11" db="EMBL/GenBank/DDBJ databases">
        <authorList>
            <consortium name="DOE Joint Genome Institute"/>
            <person name="Ahrendt S."/>
            <person name="Riley R."/>
            <person name="Andreopoulos W."/>
            <person name="Labutti K."/>
            <person name="Pangilinan J."/>
            <person name="Ruiz-Duenas F.J."/>
            <person name="Barrasa J.M."/>
            <person name="Sanchez-Garcia M."/>
            <person name="Camarero S."/>
            <person name="Miyauchi S."/>
            <person name="Serrano A."/>
            <person name="Linde D."/>
            <person name="Babiker R."/>
            <person name="Drula E."/>
            <person name="Ayuso-Fernandez I."/>
            <person name="Pacheco R."/>
            <person name="Padilla G."/>
            <person name="Ferreira P."/>
            <person name="Barriuso J."/>
            <person name="Kellner H."/>
            <person name="Castanera R."/>
            <person name="Alfaro M."/>
            <person name="Ramirez L."/>
            <person name="Pisabarro A.G."/>
            <person name="Kuo A."/>
            <person name="Tritt A."/>
            <person name="Lipzen A."/>
            <person name="He G."/>
            <person name="Yan M."/>
            <person name="Ng V."/>
            <person name="Cullen D."/>
            <person name="Martin F."/>
            <person name="Rosso M.-N."/>
            <person name="Henrissat B."/>
            <person name="Hibbett D."/>
            <person name="Martinez A.T."/>
            <person name="Grigoriev I.V."/>
        </authorList>
    </citation>
    <scope>NUCLEOTIDE SEQUENCE</scope>
    <source>
        <strain evidence="2">CBS 247.69</strain>
    </source>
</reference>
<dbReference type="PANTHER" id="PTHR35394">
    <property type="entry name" value="DUF3176 DOMAIN-CONTAINING PROTEIN"/>
    <property type="match status" value="1"/>
</dbReference>
<dbReference type="AlphaFoldDB" id="A0A9P5XVS1"/>
<keyword evidence="1" id="KW-1133">Transmembrane helix</keyword>
<organism evidence="2 3">
    <name type="scientific">Collybia nuda</name>
    <dbReference type="NCBI Taxonomy" id="64659"/>
    <lineage>
        <taxon>Eukaryota</taxon>
        <taxon>Fungi</taxon>
        <taxon>Dikarya</taxon>
        <taxon>Basidiomycota</taxon>
        <taxon>Agaricomycotina</taxon>
        <taxon>Agaricomycetes</taxon>
        <taxon>Agaricomycetidae</taxon>
        <taxon>Agaricales</taxon>
        <taxon>Tricholomatineae</taxon>
        <taxon>Clitocybaceae</taxon>
        <taxon>Collybia</taxon>
    </lineage>
</organism>
<feature type="transmembrane region" description="Helical" evidence="1">
    <location>
        <begin position="44"/>
        <end position="66"/>
    </location>
</feature>
<keyword evidence="1" id="KW-0472">Membrane</keyword>
<protein>
    <submittedName>
        <fullName evidence="2">Uncharacterized protein</fullName>
    </submittedName>
</protein>
<evidence type="ECO:0000256" key="1">
    <source>
        <dbReference type="SAM" id="Phobius"/>
    </source>
</evidence>
<evidence type="ECO:0000313" key="3">
    <source>
        <dbReference type="Proteomes" id="UP000807353"/>
    </source>
</evidence>
<comment type="caution">
    <text evidence="2">The sequence shown here is derived from an EMBL/GenBank/DDBJ whole genome shotgun (WGS) entry which is preliminary data.</text>
</comment>
<dbReference type="OrthoDB" id="5242705at2759"/>
<evidence type="ECO:0000313" key="2">
    <source>
        <dbReference type="EMBL" id="KAF9457693.1"/>
    </source>
</evidence>
<dbReference type="Proteomes" id="UP000807353">
    <property type="component" value="Unassembled WGS sequence"/>
</dbReference>
<feature type="transmembrane region" description="Helical" evidence="1">
    <location>
        <begin position="12"/>
        <end position="32"/>
    </location>
</feature>
<name>A0A9P5XVS1_9AGAR</name>
<accession>A0A9P5XVS1</accession>
<gene>
    <name evidence="2" type="ORF">BDZ94DRAFT_1124744</name>
</gene>
<feature type="non-terminal residue" evidence="2">
    <location>
        <position position="99"/>
    </location>
</feature>